<evidence type="ECO:0000259" key="5">
    <source>
        <dbReference type="PROSITE" id="PS50111"/>
    </source>
</evidence>
<sequence length="509" mass="53547">MDAAGRDRLRRIRPAVEDAARQALATYFQRLQGNPAMTGLFSSPRQIDRLQELEIAHWSILSDARFDTLYADRSVILGDVRQKIGLAPGWSIGGHALVLETIIRSLAERSPGGLRGVLKGKSERREFAEDVIAVVKAALLDIDLQMTHRLDAEARERESRHAAEIEAQQQRVAASFGAVIDALAAGDLSARIDVSAATSQEDVAARFNAMITDLTAMLDTAEQVSDESAVQIEAIQDTIAGSSAKLDDANHALEGGCDRLSTIAEKVRAAATSARNAEEAITVARDSAQESDRVVARAIEAMAGVEASAEEIGKIITVIDEIAFQTNLLALNAGIEAARAGEAGRGFAVVATEVRALAQRSAGAADEIKTLVNGTKGQVGRGVELVDETRSVIGALVTQVGRISDAVSGVGTEGIQQAGEIDDTASALGIAAERLSAGRQAISEMSETSTDLGDVIAELGARIRDHRLGRLAAAETAPRDAGGPQAPRPASQPGAAPNPTIQRWRDSAA</sequence>
<dbReference type="InterPro" id="IPR044398">
    <property type="entry name" value="Globin-sensor_dom"/>
</dbReference>
<dbReference type="InterPro" id="IPR004089">
    <property type="entry name" value="MCPsignal_dom"/>
</dbReference>
<dbReference type="PROSITE" id="PS50111">
    <property type="entry name" value="CHEMOTAXIS_TRANSDUC_2"/>
    <property type="match status" value="1"/>
</dbReference>
<gene>
    <name evidence="7" type="ORF">KY465_08900</name>
</gene>
<feature type="domain" description="HAMP" evidence="6">
    <location>
        <begin position="167"/>
        <end position="219"/>
    </location>
</feature>
<evidence type="ECO:0000256" key="1">
    <source>
        <dbReference type="ARBA" id="ARBA00022500"/>
    </source>
</evidence>
<accession>A0ABS6WN56</accession>
<comment type="similarity">
    <text evidence="2">Belongs to the methyl-accepting chemotaxis (MCP) protein family.</text>
</comment>
<evidence type="ECO:0000313" key="7">
    <source>
        <dbReference type="EMBL" id="MBW3097397.1"/>
    </source>
</evidence>
<dbReference type="InterPro" id="IPR003660">
    <property type="entry name" value="HAMP_dom"/>
</dbReference>
<dbReference type="InterPro" id="IPR051310">
    <property type="entry name" value="MCP_chemotaxis"/>
</dbReference>
<evidence type="ECO:0000259" key="6">
    <source>
        <dbReference type="PROSITE" id="PS50885"/>
    </source>
</evidence>
<dbReference type="EMBL" id="JAHWQX010000002">
    <property type="protein sequence ID" value="MBW3097397.1"/>
    <property type="molecule type" value="Genomic_DNA"/>
</dbReference>
<feature type="domain" description="Methyl-accepting transducer" evidence="5">
    <location>
        <begin position="224"/>
        <end position="450"/>
    </location>
</feature>
<proteinExistence type="inferred from homology"/>
<feature type="region of interest" description="Disordered" evidence="4">
    <location>
        <begin position="472"/>
        <end position="509"/>
    </location>
</feature>
<name>A0ABS6WN56_9HYPH</name>
<comment type="caution">
    <text evidence="7">The sequence shown here is derived from an EMBL/GenBank/DDBJ whole genome shotgun (WGS) entry which is preliminary data.</text>
</comment>
<evidence type="ECO:0000256" key="4">
    <source>
        <dbReference type="SAM" id="MobiDB-lite"/>
    </source>
</evidence>
<dbReference type="Pfam" id="PF00015">
    <property type="entry name" value="MCPsignal"/>
    <property type="match status" value="1"/>
</dbReference>
<evidence type="ECO:0000313" key="8">
    <source>
        <dbReference type="Proteomes" id="UP001430804"/>
    </source>
</evidence>
<organism evidence="7 8">
    <name type="scientific">Pseudohoeflea coraliihabitans</name>
    <dbReference type="NCBI Taxonomy" id="2860393"/>
    <lineage>
        <taxon>Bacteria</taxon>
        <taxon>Pseudomonadati</taxon>
        <taxon>Pseudomonadota</taxon>
        <taxon>Alphaproteobacteria</taxon>
        <taxon>Hyphomicrobiales</taxon>
        <taxon>Rhizobiaceae</taxon>
        <taxon>Pseudohoeflea</taxon>
    </lineage>
</organism>
<keyword evidence="1" id="KW-0145">Chemotaxis</keyword>
<dbReference type="PANTHER" id="PTHR43531">
    <property type="entry name" value="PROTEIN ICFG"/>
    <property type="match status" value="1"/>
</dbReference>
<protein>
    <submittedName>
        <fullName evidence="7">Globin-coupled sensor protein</fullName>
    </submittedName>
</protein>
<dbReference type="InterPro" id="IPR039379">
    <property type="entry name" value="Protoglobin_sensor_dom"/>
</dbReference>
<evidence type="ECO:0000256" key="3">
    <source>
        <dbReference type="PROSITE-ProRule" id="PRU00284"/>
    </source>
</evidence>
<dbReference type="SMART" id="SM00283">
    <property type="entry name" value="MA"/>
    <property type="match status" value="1"/>
</dbReference>
<dbReference type="Pfam" id="PF11563">
    <property type="entry name" value="Protoglobin"/>
    <property type="match status" value="1"/>
</dbReference>
<evidence type="ECO:0000256" key="2">
    <source>
        <dbReference type="ARBA" id="ARBA00029447"/>
    </source>
</evidence>
<dbReference type="PANTHER" id="PTHR43531:SF11">
    <property type="entry name" value="METHYL-ACCEPTING CHEMOTAXIS PROTEIN 3"/>
    <property type="match status" value="1"/>
</dbReference>
<dbReference type="PROSITE" id="PS50885">
    <property type="entry name" value="HAMP"/>
    <property type="match status" value="1"/>
</dbReference>
<dbReference type="CDD" id="cd01068">
    <property type="entry name" value="globin_sensor"/>
    <property type="match status" value="1"/>
</dbReference>
<dbReference type="Proteomes" id="UP001430804">
    <property type="component" value="Unassembled WGS sequence"/>
</dbReference>
<reference evidence="7" key="1">
    <citation type="submission" date="2021-07" db="EMBL/GenBank/DDBJ databases">
        <title>Pseudohoeflea marina sp. nov. a polyhydroxyalcanoate-producing bacterium.</title>
        <authorList>
            <person name="Zheng W."/>
            <person name="Yu S."/>
            <person name="Huang Y."/>
        </authorList>
    </citation>
    <scope>NUCLEOTIDE SEQUENCE</scope>
    <source>
        <strain evidence="7">DP4N28-3</strain>
    </source>
</reference>
<keyword evidence="8" id="KW-1185">Reference proteome</keyword>
<keyword evidence="3" id="KW-0807">Transducer</keyword>